<name>A0A1J0ERL1_9PSED</name>
<protein>
    <submittedName>
        <fullName evidence="2">Uncharacterized protein</fullName>
    </submittedName>
</protein>
<accession>A0A1J0ERL1</accession>
<evidence type="ECO:0000256" key="1">
    <source>
        <dbReference type="SAM" id="Coils"/>
    </source>
</evidence>
<reference evidence="3" key="1">
    <citation type="submission" date="2016-10" db="EMBL/GenBank/DDBJ databases">
        <title>Pseudomonas frederiksbergensis ERGS4:02 complete genome.</title>
        <authorList>
            <person name="Kumar R."/>
            <person name="Acharya V."/>
            <person name="Singh D."/>
        </authorList>
    </citation>
    <scope>NUCLEOTIDE SEQUENCE [LARGE SCALE GENOMIC DNA]</scope>
    <source>
        <strain evidence="3">ERGS4:02</strain>
    </source>
</reference>
<dbReference type="Proteomes" id="UP000182567">
    <property type="component" value="Chromosome"/>
</dbReference>
<organism evidence="2 3">
    <name type="scientific">Pseudomonas frederiksbergensis</name>
    <dbReference type="NCBI Taxonomy" id="104087"/>
    <lineage>
        <taxon>Bacteria</taxon>
        <taxon>Pseudomonadati</taxon>
        <taxon>Pseudomonadota</taxon>
        <taxon>Gammaproteobacteria</taxon>
        <taxon>Pseudomonadales</taxon>
        <taxon>Pseudomonadaceae</taxon>
        <taxon>Pseudomonas</taxon>
    </lineage>
</organism>
<feature type="coiled-coil region" evidence="1">
    <location>
        <begin position="61"/>
        <end position="123"/>
    </location>
</feature>
<dbReference type="RefSeq" id="WP_071554855.1">
    <property type="nucleotide sequence ID" value="NZ_CP017886.1"/>
</dbReference>
<evidence type="ECO:0000313" key="3">
    <source>
        <dbReference type="Proteomes" id="UP000182567"/>
    </source>
</evidence>
<sequence length="223" mass="25447">MQGEDEKLNKISTRLAESFSSFPLAHDEGPPSQIKVKGNNANINFGTQLNFPEKPTPRSLLSAQRKELHELRARCEELGDDPREAWRSVHAQLAVSSIDEICADDFQEARDVLQARLEQLQEVADKRRITGKILRAVAEKDAKQEMNDFCDVTFGRTQLKHLKRTELQQVLGFIQAFQIQPISPPASEPNFQNTLPLQHFLLTYKWNSLGLFAFGILVGRFWF</sequence>
<proteinExistence type="predicted"/>
<dbReference type="AlphaFoldDB" id="A0A1J0ERL1"/>
<dbReference type="GeneID" id="46911289"/>
<keyword evidence="1" id="KW-0175">Coiled coil</keyword>
<dbReference type="OrthoDB" id="6857656at2"/>
<dbReference type="EMBL" id="CP017886">
    <property type="protein sequence ID" value="APC18567.1"/>
    <property type="molecule type" value="Genomic_DNA"/>
</dbReference>
<evidence type="ECO:0000313" key="2">
    <source>
        <dbReference type="EMBL" id="APC18567.1"/>
    </source>
</evidence>
<gene>
    <name evidence="2" type="ORF">BLL42_23690</name>
</gene>